<sequence>MPQGWEATDMGGKGDTVPEARRSQAERTASMRARLIDAAVDCLNRLGYSATTLSTIAEAAGVSRGGMLHQFPSKVDLMLAVVAYASGADERSHQPPALNDDDDDKLAFFMSRTETTWTVLIQEPAMAKLEIMMAARSDKVLAAKLPDMFNSIEQNRRQRMWELAQEIGIEDREAVDAMVGLHMAAMRGLAMELLVTGDRDQVERSFGLLKSYKDILIAGLIAKAKEARASA</sequence>
<dbReference type="EMBL" id="JAOTJD010000002">
    <property type="protein sequence ID" value="MFD3262638.1"/>
    <property type="molecule type" value="Genomic_DNA"/>
</dbReference>
<dbReference type="Proteomes" id="UP001598130">
    <property type="component" value="Unassembled WGS sequence"/>
</dbReference>
<evidence type="ECO:0000256" key="4">
    <source>
        <dbReference type="PROSITE-ProRule" id="PRU00335"/>
    </source>
</evidence>
<keyword evidence="8" id="KW-1185">Reference proteome</keyword>
<dbReference type="PANTHER" id="PTHR30055">
    <property type="entry name" value="HTH-TYPE TRANSCRIPTIONAL REGULATOR RUTR"/>
    <property type="match status" value="1"/>
</dbReference>
<organism evidence="7 8">
    <name type="scientific">Phenylobacterium ferrooxidans</name>
    <dbReference type="NCBI Taxonomy" id="2982689"/>
    <lineage>
        <taxon>Bacteria</taxon>
        <taxon>Pseudomonadati</taxon>
        <taxon>Pseudomonadota</taxon>
        <taxon>Alphaproteobacteria</taxon>
        <taxon>Caulobacterales</taxon>
        <taxon>Caulobacteraceae</taxon>
        <taxon>Phenylobacterium</taxon>
    </lineage>
</organism>
<dbReference type="PRINTS" id="PR00455">
    <property type="entry name" value="HTHTETR"/>
</dbReference>
<keyword evidence="1" id="KW-0805">Transcription regulation</keyword>
<dbReference type="InterPro" id="IPR050109">
    <property type="entry name" value="HTH-type_TetR-like_transc_reg"/>
</dbReference>
<dbReference type="SUPFAM" id="SSF46689">
    <property type="entry name" value="Homeodomain-like"/>
    <property type="match status" value="1"/>
</dbReference>
<protein>
    <submittedName>
        <fullName evidence="7">TetR/AcrR family transcriptional regulator</fullName>
    </submittedName>
</protein>
<dbReference type="RefSeq" id="WP_377366975.1">
    <property type="nucleotide sequence ID" value="NZ_JAOTJD010000002.1"/>
</dbReference>
<dbReference type="Pfam" id="PF00440">
    <property type="entry name" value="TetR_N"/>
    <property type="match status" value="1"/>
</dbReference>
<accession>A0ABW6CK71</accession>
<evidence type="ECO:0000256" key="5">
    <source>
        <dbReference type="SAM" id="MobiDB-lite"/>
    </source>
</evidence>
<comment type="caution">
    <text evidence="7">The sequence shown here is derived from an EMBL/GenBank/DDBJ whole genome shotgun (WGS) entry which is preliminary data.</text>
</comment>
<dbReference type="InterPro" id="IPR001647">
    <property type="entry name" value="HTH_TetR"/>
</dbReference>
<evidence type="ECO:0000256" key="3">
    <source>
        <dbReference type="ARBA" id="ARBA00023163"/>
    </source>
</evidence>
<reference evidence="7 8" key="1">
    <citation type="submission" date="2022-09" db="EMBL/GenBank/DDBJ databases">
        <title>New species of Phenylobacterium.</title>
        <authorList>
            <person name="Mieszkin S."/>
        </authorList>
    </citation>
    <scope>NUCLEOTIDE SEQUENCE [LARGE SCALE GENOMIC DNA]</scope>
    <source>
        <strain evidence="7 8">HK31-G</strain>
    </source>
</reference>
<keyword evidence="3" id="KW-0804">Transcription</keyword>
<evidence type="ECO:0000259" key="6">
    <source>
        <dbReference type="PROSITE" id="PS50977"/>
    </source>
</evidence>
<proteinExistence type="predicted"/>
<dbReference type="PANTHER" id="PTHR30055:SF234">
    <property type="entry name" value="HTH-TYPE TRANSCRIPTIONAL REGULATOR BETI"/>
    <property type="match status" value="1"/>
</dbReference>
<dbReference type="InterPro" id="IPR009057">
    <property type="entry name" value="Homeodomain-like_sf"/>
</dbReference>
<dbReference type="PROSITE" id="PS50977">
    <property type="entry name" value="HTH_TETR_2"/>
    <property type="match status" value="1"/>
</dbReference>
<evidence type="ECO:0000256" key="2">
    <source>
        <dbReference type="ARBA" id="ARBA00023125"/>
    </source>
</evidence>
<feature type="DNA-binding region" description="H-T-H motif" evidence="4">
    <location>
        <begin position="52"/>
        <end position="71"/>
    </location>
</feature>
<evidence type="ECO:0000256" key="1">
    <source>
        <dbReference type="ARBA" id="ARBA00023015"/>
    </source>
</evidence>
<name>A0ABW6CK71_9CAUL</name>
<gene>
    <name evidence="7" type="ORF">OCL97_01530</name>
</gene>
<dbReference type="Gene3D" id="1.10.357.10">
    <property type="entry name" value="Tetracycline Repressor, domain 2"/>
    <property type="match status" value="1"/>
</dbReference>
<evidence type="ECO:0000313" key="8">
    <source>
        <dbReference type="Proteomes" id="UP001598130"/>
    </source>
</evidence>
<feature type="region of interest" description="Disordered" evidence="5">
    <location>
        <begin position="1"/>
        <end position="28"/>
    </location>
</feature>
<feature type="domain" description="HTH tetR-type" evidence="6">
    <location>
        <begin position="29"/>
        <end position="89"/>
    </location>
</feature>
<evidence type="ECO:0000313" key="7">
    <source>
        <dbReference type="EMBL" id="MFD3262638.1"/>
    </source>
</evidence>
<feature type="compositionally biased region" description="Basic and acidic residues" evidence="5">
    <location>
        <begin position="16"/>
        <end position="25"/>
    </location>
</feature>
<keyword evidence="2 4" id="KW-0238">DNA-binding</keyword>